<proteinExistence type="predicted"/>
<dbReference type="EMBL" id="SNQG01000008">
    <property type="protein sequence ID" value="TEW63776.1"/>
    <property type="molecule type" value="Genomic_DNA"/>
</dbReference>
<accession>A0A4Y8A5V1</accession>
<evidence type="ECO:0000256" key="1">
    <source>
        <dbReference type="SAM" id="Phobius"/>
    </source>
</evidence>
<feature type="transmembrane region" description="Helical" evidence="1">
    <location>
        <begin position="35"/>
        <end position="57"/>
    </location>
</feature>
<evidence type="ECO:0000313" key="3">
    <source>
        <dbReference type="EMBL" id="TEW63776.1"/>
    </source>
</evidence>
<dbReference type="OrthoDB" id="798769at2"/>
<keyword evidence="1" id="KW-1133">Transmembrane helix</keyword>
<name>A0A4Y8A5V1_9SPHI</name>
<evidence type="ECO:0000313" key="4">
    <source>
        <dbReference type="Proteomes" id="UP000297248"/>
    </source>
</evidence>
<keyword evidence="1" id="KW-0472">Membrane</keyword>
<evidence type="ECO:0000313" key="2">
    <source>
        <dbReference type="EMBL" id="MBB3971034.1"/>
    </source>
</evidence>
<dbReference type="EMBL" id="JACIEG010000008">
    <property type="protein sequence ID" value="MBB3971034.1"/>
    <property type="molecule type" value="Genomic_DNA"/>
</dbReference>
<gene>
    <name evidence="3" type="ORF">E2R65_18580</name>
    <name evidence="2" type="ORF">GGR35_003661</name>
</gene>
<dbReference type="RefSeq" id="WP_134338000.1">
    <property type="nucleotide sequence ID" value="NZ_BMCZ01000008.1"/>
</dbReference>
<dbReference type="AlphaFoldDB" id="A0A4Y8A5V1"/>
<feature type="transmembrane region" description="Helical" evidence="1">
    <location>
        <begin position="122"/>
        <end position="140"/>
    </location>
</feature>
<dbReference type="Proteomes" id="UP000583101">
    <property type="component" value="Unassembled WGS sequence"/>
</dbReference>
<dbReference type="GO" id="GO:0016787">
    <property type="term" value="F:hydrolase activity"/>
    <property type="evidence" value="ECO:0007669"/>
    <property type="project" value="UniProtKB-KW"/>
</dbReference>
<reference evidence="3" key="2">
    <citation type="submission" date="2019-03" db="EMBL/GenBank/DDBJ databases">
        <authorList>
            <person name="Yan Y.-Q."/>
            <person name="Du Z.-J."/>
        </authorList>
    </citation>
    <scope>NUCLEOTIDE SEQUENCE</scope>
    <source>
        <strain evidence="3">PP-F2FG21</strain>
    </source>
</reference>
<organism evidence="3 4">
    <name type="scientific">Mucilaginibacter phyllosphaerae</name>
    <dbReference type="NCBI Taxonomy" id="1812349"/>
    <lineage>
        <taxon>Bacteria</taxon>
        <taxon>Pseudomonadati</taxon>
        <taxon>Bacteroidota</taxon>
        <taxon>Sphingobacteriia</taxon>
        <taxon>Sphingobacteriales</taxon>
        <taxon>Sphingobacteriaceae</taxon>
        <taxon>Mucilaginibacter</taxon>
    </lineage>
</organism>
<dbReference type="Proteomes" id="UP000297248">
    <property type="component" value="Unassembled WGS sequence"/>
</dbReference>
<reference evidence="2 5" key="3">
    <citation type="submission" date="2020-08" db="EMBL/GenBank/DDBJ databases">
        <title>Genomic Encyclopedia of Type Strains, Phase IV (KMG-IV): sequencing the most valuable type-strain genomes for metagenomic binning, comparative biology and taxonomic classification.</title>
        <authorList>
            <person name="Goeker M."/>
        </authorList>
    </citation>
    <scope>NUCLEOTIDE SEQUENCE [LARGE SCALE GENOMIC DNA]</scope>
    <source>
        <strain evidence="2 5">DSM 100995</strain>
    </source>
</reference>
<protein>
    <submittedName>
        <fullName evidence="2">Neutral ceramidase superfamily lipid hydrolase</fullName>
    </submittedName>
</protein>
<feature type="transmembrane region" description="Helical" evidence="1">
    <location>
        <begin position="77"/>
        <end position="110"/>
    </location>
</feature>
<keyword evidence="2" id="KW-0378">Hydrolase</keyword>
<reference evidence="3 4" key="1">
    <citation type="journal article" date="2016" name="Int. J. Syst. Evol. Microbiol.">
        <title>Proposal of Mucilaginibacter phyllosphaerae sp. nov. isolated from the phyllosphere of Galium album.</title>
        <authorList>
            <person name="Aydogan E.L."/>
            <person name="Busse H.J."/>
            <person name="Moser G."/>
            <person name="Muller C."/>
            <person name="Kampfer P."/>
            <person name="Glaeser S.P."/>
        </authorList>
    </citation>
    <scope>NUCLEOTIDE SEQUENCE [LARGE SCALE GENOMIC DNA]</scope>
    <source>
        <strain evidence="3 4">PP-F2FG21</strain>
    </source>
</reference>
<keyword evidence="5" id="KW-1185">Reference proteome</keyword>
<comment type="caution">
    <text evidence="3">The sequence shown here is derived from an EMBL/GenBank/DDBJ whole genome shotgun (WGS) entry which is preliminary data.</text>
</comment>
<sequence>MQDIRFRAVSWLFFPVLALLYIAHGIVSGIYLKEVLFNTALNIAFLLVVFTVVWLYISLRQRRLIYLPDKLIGWGDILFLLCICFFFTLLNFILFYITSLFIIIVLWLIWVSLRPGTAYRHVPLAGLQALILSVFLIIDWSNRSIDLTSDNWLLFLIGG</sequence>
<keyword evidence="1" id="KW-0812">Transmembrane</keyword>
<evidence type="ECO:0000313" key="5">
    <source>
        <dbReference type="Proteomes" id="UP000583101"/>
    </source>
</evidence>